<keyword evidence="7 9" id="KW-0472">Membrane</keyword>
<evidence type="ECO:0000256" key="3">
    <source>
        <dbReference type="ARBA" id="ARBA00022679"/>
    </source>
</evidence>
<reference evidence="10" key="4">
    <citation type="submission" date="2025-08" db="UniProtKB">
        <authorList>
            <consortium name="Ensembl"/>
        </authorList>
    </citation>
    <scope>IDENTIFICATION</scope>
</reference>
<dbReference type="Proteomes" id="UP000314986">
    <property type="component" value="Unassembled WGS sequence"/>
</dbReference>
<reference evidence="11" key="1">
    <citation type="journal article" date="2006" name="Science">
        <title>Ancient noncoding elements conserved in the human genome.</title>
        <authorList>
            <person name="Venkatesh B."/>
            <person name="Kirkness E.F."/>
            <person name="Loh Y.H."/>
            <person name="Halpern A.L."/>
            <person name="Lee A.P."/>
            <person name="Johnson J."/>
            <person name="Dandona N."/>
            <person name="Viswanathan L.D."/>
            <person name="Tay A."/>
            <person name="Venter J.C."/>
            <person name="Strausberg R.L."/>
            <person name="Brenner S."/>
        </authorList>
    </citation>
    <scope>NUCLEOTIDE SEQUENCE [LARGE SCALE GENOMIC DNA]</scope>
</reference>
<evidence type="ECO:0000256" key="9">
    <source>
        <dbReference type="SAM" id="Phobius"/>
    </source>
</evidence>
<dbReference type="GO" id="GO:0005789">
    <property type="term" value="C:endoplasmic reticulum membrane"/>
    <property type="evidence" value="ECO:0007669"/>
    <property type="project" value="UniProtKB-SubCell"/>
</dbReference>
<dbReference type="AlphaFoldDB" id="A0A4W3IBK7"/>
<evidence type="ECO:0000256" key="2">
    <source>
        <dbReference type="ARBA" id="ARBA00009010"/>
    </source>
</evidence>
<accession>A0A4W3IBK7</accession>
<dbReference type="GO" id="GO:0033344">
    <property type="term" value="P:cholesterol efflux"/>
    <property type="evidence" value="ECO:0007669"/>
    <property type="project" value="TreeGrafter"/>
</dbReference>
<keyword evidence="8" id="KW-0012">Acyltransferase</keyword>
<dbReference type="PANTHER" id="PTHR10408:SF10">
    <property type="entry name" value="STEROL O-ACYLTRANSFERASE 2"/>
    <property type="match status" value="1"/>
</dbReference>
<dbReference type="GeneTree" id="ENSGT00950000183081"/>
<keyword evidence="3" id="KW-0808">Transferase</keyword>
<comment type="similarity">
    <text evidence="2">Belongs to the membrane-bound acyltransferase family. Sterol o-acyltransferase subfamily.</text>
</comment>
<dbReference type="STRING" id="7868.ENSCMIP00000027604"/>
<evidence type="ECO:0000256" key="7">
    <source>
        <dbReference type="ARBA" id="ARBA00023136"/>
    </source>
</evidence>
<keyword evidence="4 9" id="KW-0812">Transmembrane</keyword>
<reference evidence="11" key="3">
    <citation type="journal article" date="2014" name="Nature">
        <title>Elephant shark genome provides unique insights into gnathostome evolution.</title>
        <authorList>
            <consortium name="International Elephant Shark Genome Sequencing Consortium"/>
            <person name="Venkatesh B."/>
            <person name="Lee A.P."/>
            <person name="Ravi V."/>
            <person name="Maurya A.K."/>
            <person name="Lian M.M."/>
            <person name="Swann J.B."/>
            <person name="Ohta Y."/>
            <person name="Flajnik M.F."/>
            <person name="Sutoh Y."/>
            <person name="Kasahara M."/>
            <person name="Hoon S."/>
            <person name="Gangu V."/>
            <person name="Roy S.W."/>
            <person name="Irimia M."/>
            <person name="Korzh V."/>
            <person name="Kondrychyn I."/>
            <person name="Lim Z.W."/>
            <person name="Tay B.H."/>
            <person name="Tohari S."/>
            <person name="Kong K.W."/>
            <person name="Ho S."/>
            <person name="Lorente-Galdos B."/>
            <person name="Quilez J."/>
            <person name="Marques-Bonet T."/>
            <person name="Raney B.J."/>
            <person name="Ingham P.W."/>
            <person name="Tay A."/>
            <person name="Hillier L.W."/>
            <person name="Minx P."/>
            <person name="Boehm T."/>
            <person name="Wilson R.K."/>
            <person name="Brenner S."/>
            <person name="Warren W.C."/>
        </authorList>
    </citation>
    <scope>NUCLEOTIDE SEQUENCE [LARGE SCALE GENOMIC DNA]</scope>
</reference>
<protein>
    <recommendedName>
        <fullName evidence="12">Sterol O-acyltransferase 2</fullName>
    </recommendedName>
</protein>
<evidence type="ECO:0000256" key="6">
    <source>
        <dbReference type="ARBA" id="ARBA00022989"/>
    </source>
</evidence>
<dbReference type="GO" id="GO:0008203">
    <property type="term" value="P:cholesterol metabolic process"/>
    <property type="evidence" value="ECO:0007669"/>
    <property type="project" value="TreeGrafter"/>
</dbReference>
<organism evidence="10 11">
    <name type="scientific">Callorhinchus milii</name>
    <name type="common">Ghost shark</name>
    <dbReference type="NCBI Taxonomy" id="7868"/>
    <lineage>
        <taxon>Eukaryota</taxon>
        <taxon>Metazoa</taxon>
        <taxon>Chordata</taxon>
        <taxon>Craniata</taxon>
        <taxon>Vertebrata</taxon>
        <taxon>Chondrichthyes</taxon>
        <taxon>Holocephali</taxon>
        <taxon>Chimaeriformes</taxon>
        <taxon>Callorhinchidae</taxon>
        <taxon>Callorhinchus</taxon>
    </lineage>
</organism>
<reference evidence="10" key="5">
    <citation type="submission" date="2025-09" db="UniProtKB">
        <authorList>
            <consortium name="Ensembl"/>
        </authorList>
    </citation>
    <scope>IDENTIFICATION</scope>
</reference>
<feature type="transmembrane region" description="Helical" evidence="9">
    <location>
        <begin position="160"/>
        <end position="178"/>
    </location>
</feature>
<dbReference type="GO" id="GO:0034736">
    <property type="term" value="F:cholesterol O-acyltransferase activity"/>
    <property type="evidence" value="ECO:0007669"/>
    <property type="project" value="TreeGrafter"/>
</dbReference>
<evidence type="ECO:0008006" key="12">
    <source>
        <dbReference type="Google" id="ProtNLM"/>
    </source>
</evidence>
<keyword evidence="5" id="KW-0256">Endoplasmic reticulum</keyword>
<feature type="transmembrane region" description="Helical" evidence="9">
    <location>
        <begin position="184"/>
        <end position="204"/>
    </location>
</feature>
<dbReference type="GO" id="GO:0000062">
    <property type="term" value="F:fatty-acyl-CoA binding"/>
    <property type="evidence" value="ECO:0007669"/>
    <property type="project" value="TreeGrafter"/>
</dbReference>
<reference evidence="11" key="2">
    <citation type="journal article" date="2007" name="PLoS Biol.">
        <title>Survey sequencing and comparative analysis of the elephant shark (Callorhinchus milii) genome.</title>
        <authorList>
            <person name="Venkatesh B."/>
            <person name="Kirkness E.F."/>
            <person name="Loh Y.H."/>
            <person name="Halpern A.L."/>
            <person name="Lee A.P."/>
            <person name="Johnson J."/>
            <person name="Dandona N."/>
            <person name="Viswanathan L.D."/>
            <person name="Tay A."/>
            <person name="Venter J.C."/>
            <person name="Strausberg R.L."/>
            <person name="Brenner S."/>
        </authorList>
    </citation>
    <scope>NUCLEOTIDE SEQUENCE [LARGE SCALE GENOMIC DNA]</scope>
</reference>
<dbReference type="InterPro" id="IPR004299">
    <property type="entry name" value="MBOAT_fam"/>
</dbReference>
<dbReference type="Ensembl" id="ENSCMIT00000028043.1">
    <property type="protein sequence ID" value="ENSCMIP00000027604.1"/>
    <property type="gene ID" value="ENSCMIG00000012021.1"/>
</dbReference>
<proteinExistence type="inferred from homology"/>
<feature type="transmembrane region" description="Helical" evidence="9">
    <location>
        <begin position="116"/>
        <end position="139"/>
    </location>
</feature>
<dbReference type="InterPro" id="IPR014371">
    <property type="entry name" value="Oat_ACAT_DAG_ARE"/>
</dbReference>
<dbReference type="GO" id="GO:0015485">
    <property type="term" value="F:cholesterol binding"/>
    <property type="evidence" value="ECO:0007669"/>
    <property type="project" value="TreeGrafter"/>
</dbReference>
<evidence type="ECO:0000313" key="10">
    <source>
        <dbReference type="Ensembl" id="ENSCMIP00000027604.1"/>
    </source>
</evidence>
<evidence type="ECO:0000256" key="5">
    <source>
        <dbReference type="ARBA" id="ARBA00022824"/>
    </source>
</evidence>
<evidence type="ECO:0000256" key="1">
    <source>
        <dbReference type="ARBA" id="ARBA00004477"/>
    </source>
</evidence>
<dbReference type="Pfam" id="PF03062">
    <property type="entry name" value="MBOAT"/>
    <property type="match status" value="1"/>
</dbReference>
<dbReference type="InParanoid" id="A0A4W3IBK7"/>
<evidence type="ECO:0000256" key="4">
    <source>
        <dbReference type="ARBA" id="ARBA00022692"/>
    </source>
</evidence>
<dbReference type="PANTHER" id="PTHR10408">
    <property type="entry name" value="STEROL O-ACYLTRANSFERASE"/>
    <property type="match status" value="1"/>
</dbReference>
<keyword evidence="11" id="KW-1185">Reference proteome</keyword>
<evidence type="ECO:0000313" key="11">
    <source>
        <dbReference type="Proteomes" id="UP000314986"/>
    </source>
</evidence>
<sequence>MYNSQCVLLQKLKDQMEICVTELFSGTGLPSLWLFYPGQTLYPRLHQHEQRAVQYQGAHPLHIPRHPARYPHIPGTLALSLSASHSLSLSLCVFTLSHSVYLSVSLSLALTHPRSLALAGMFLLFLAFFSFLHCWLNAFAEMLRFGDRMFYKLTGKRCRVVAMLSVFGLSAVVHEYVLTLCLGYFYPVMFCLFAIFGVLFNFIFNDNRKSPAWNVLMWVFLFIGQGIQVCLYCQEWYAQIHCPVTQVCAWLPLQQLRRTTHTYTHIHRHTQTHILPTHLPTLTHLHTCV</sequence>
<name>A0A4W3IBK7_CALMI</name>
<evidence type="ECO:0000256" key="8">
    <source>
        <dbReference type="ARBA" id="ARBA00023315"/>
    </source>
</evidence>
<comment type="subcellular location">
    <subcellularLocation>
        <location evidence="1">Endoplasmic reticulum membrane</location>
        <topology evidence="1">Multi-pass membrane protein</topology>
    </subcellularLocation>
</comment>
<keyword evidence="6 9" id="KW-1133">Transmembrane helix</keyword>